<reference evidence="2" key="1">
    <citation type="submission" date="2016-11" db="EMBL/GenBank/DDBJ databases">
        <authorList>
            <person name="Varghese N."/>
            <person name="Submissions S."/>
        </authorList>
    </citation>
    <scope>NUCLEOTIDE SEQUENCE [LARGE SCALE GENOMIC DNA]</scope>
    <source>
        <strain evidence="2">DSM 18802</strain>
    </source>
</reference>
<organism evidence="1 2">
    <name type="scientific">Caldanaerovirga acetigignens</name>
    <dbReference type="NCBI Taxonomy" id="447595"/>
    <lineage>
        <taxon>Bacteria</taxon>
        <taxon>Bacillati</taxon>
        <taxon>Bacillota</taxon>
        <taxon>Clostridia</taxon>
        <taxon>Thermosediminibacterales</taxon>
        <taxon>Thermosediminibacteraceae</taxon>
        <taxon>Caldanaerovirga</taxon>
    </lineage>
</organism>
<evidence type="ECO:0000313" key="1">
    <source>
        <dbReference type="EMBL" id="SHM56299.1"/>
    </source>
</evidence>
<dbReference type="STRING" id="447595.SAMN05660826_01336"/>
<name>A0A1M7JTA5_9FIRM</name>
<dbReference type="Gene3D" id="1.10.10.2910">
    <property type="match status" value="1"/>
</dbReference>
<gene>
    <name evidence="1" type="ORF">SAMN05660826_01336</name>
</gene>
<proteinExistence type="predicted"/>
<evidence type="ECO:0000313" key="2">
    <source>
        <dbReference type="Proteomes" id="UP000184375"/>
    </source>
</evidence>
<dbReference type="EMBL" id="FRCR01000007">
    <property type="protein sequence ID" value="SHM56299.1"/>
    <property type="molecule type" value="Genomic_DNA"/>
</dbReference>
<dbReference type="AlphaFoldDB" id="A0A1M7JTA5"/>
<keyword evidence="2" id="KW-1185">Reference proteome</keyword>
<protein>
    <submittedName>
        <fullName evidence="1">Uncharacterized protein</fullName>
    </submittedName>
</protein>
<sequence>MLAHELGHAVLHAGVCNRDLYFNDKEYSTKIENEANKFADRLIRLLKRKLQAGEEK</sequence>
<dbReference type="Proteomes" id="UP000184375">
    <property type="component" value="Unassembled WGS sequence"/>
</dbReference>
<accession>A0A1M7JTA5</accession>